<dbReference type="GO" id="GO:0005829">
    <property type="term" value="C:cytosol"/>
    <property type="evidence" value="ECO:0007669"/>
    <property type="project" value="TreeGrafter"/>
</dbReference>
<dbReference type="Gene3D" id="3.90.79.10">
    <property type="entry name" value="Nucleoside Triphosphate Pyrophosphohydrolase"/>
    <property type="match status" value="1"/>
</dbReference>
<evidence type="ECO:0000256" key="2">
    <source>
        <dbReference type="ARBA" id="ARBA00001946"/>
    </source>
</evidence>
<evidence type="ECO:0000256" key="5">
    <source>
        <dbReference type="ARBA" id="ARBA00022801"/>
    </source>
</evidence>
<organism evidence="9 10">
    <name type="scientific">Candidatus Propionivibrio aalborgensis</name>
    <dbReference type="NCBI Taxonomy" id="1860101"/>
    <lineage>
        <taxon>Bacteria</taxon>
        <taxon>Pseudomonadati</taxon>
        <taxon>Pseudomonadota</taxon>
        <taxon>Betaproteobacteria</taxon>
        <taxon>Rhodocyclales</taxon>
        <taxon>Rhodocyclaceae</taxon>
        <taxon>Propionivibrio</taxon>
    </lineage>
</organism>
<dbReference type="GO" id="GO:0006753">
    <property type="term" value="P:nucleoside phosphate metabolic process"/>
    <property type="evidence" value="ECO:0007669"/>
    <property type="project" value="TreeGrafter"/>
</dbReference>
<dbReference type="InterPro" id="IPR000086">
    <property type="entry name" value="NUDIX_hydrolase_dom"/>
</dbReference>
<dbReference type="InterPro" id="IPR020084">
    <property type="entry name" value="NUDIX_hydrolase_CS"/>
</dbReference>
<dbReference type="EMBL" id="FLQY01000212">
    <property type="protein sequence ID" value="SBT08759.1"/>
    <property type="molecule type" value="Genomic_DNA"/>
</dbReference>
<dbReference type="PANTHER" id="PTHR11839:SF18">
    <property type="entry name" value="NUDIX HYDROLASE DOMAIN-CONTAINING PROTEIN"/>
    <property type="match status" value="1"/>
</dbReference>
<accession>A0A1A8XUM8</accession>
<evidence type="ECO:0000256" key="7">
    <source>
        <dbReference type="ARBA" id="ARBA00032272"/>
    </source>
</evidence>
<comment type="catalytic activity">
    <reaction evidence="1">
        <text>GDP-alpha-D-mannose + H2O = alpha-D-mannose 1-phosphate + GMP + 2 H(+)</text>
        <dbReference type="Rhea" id="RHEA:27978"/>
        <dbReference type="ChEBI" id="CHEBI:15377"/>
        <dbReference type="ChEBI" id="CHEBI:15378"/>
        <dbReference type="ChEBI" id="CHEBI:57527"/>
        <dbReference type="ChEBI" id="CHEBI:58115"/>
        <dbReference type="ChEBI" id="CHEBI:58409"/>
    </reaction>
</comment>
<dbReference type="Proteomes" id="UP000199600">
    <property type="component" value="Unassembled WGS sequence"/>
</dbReference>
<evidence type="ECO:0000313" key="9">
    <source>
        <dbReference type="EMBL" id="SBT08759.1"/>
    </source>
</evidence>
<comment type="similarity">
    <text evidence="3">Belongs to the Nudix hydrolase family. NudK subfamily.</text>
</comment>
<dbReference type="Pfam" id="PF00293">
    <property type="entry name" value="NUDIX"/>
    <property type="match status" value="1"/>
</dbReference>
<comment type="cofactor">
    <cofactor evidence="2">
        <name>Mg(2+)</name>
        <dbReference type="ChEBI" id="CHEBI:18420"/>
    </cofactor>
</comment>
<sequence length="205" mass="23281">MDAPLAGAFSFVGIQMKKQLANEHAHLEETQIESTQVYRGKLLDVRLDRVRLPDGHESAREYVIHQGAVVIIPVLDSGELIFERQYRYPLRRAFLELPAGKIEDGEDILKTATRELLEETGHSASQWRYLGVVHPCIGYSNERIEIYIAQGLRRESDQQLDHGEFLDVLNLSLDEALDAIRRGDVTDGKTIAALFWAEKVLRSGW</sequence>
<dbReference type="AlphaFoldDB" id="A0A1A8XUM8"/>
<protein>
    <recommendedName>
        <fullName evidence="4">GDP-mannose pyrophosphatase</fullName>
    </recommendedName>
    <alternativeName>
        <fullName evidence="6">GDP-mannose hydrolase</fullName>
    </alternativeName>
    <alternativeName>
        <fullName evidence="7">GDPMK</fullName>
    </alternativeName>
</protein>
<reference evidence="9 10" key="1">
    <citation type="submission" date="2016-06" db="EMBL/GenBank/DDBJ databases">
        <authorList>
            <person name="Kjaerup R.B."/>
            <person name="Dalgaard T.S."/>
            <person name="Juul-Madsen H.R."/>
        </authorList>
    </citation>
    <scope>NUCLEOTIDE SEQUENCE [LARGE SCALE GENOMIC DNA]</scope>
    <source>
        <strain evidence="9">2</strain>
    </source>
</reference>
<dbReference type="GO" id="GO:0016787">
    <property type="term" value="F:hydrolase activity"/>
    <property type="evidence" value="ECO:0007669"/>
    <property type="project" value="UniProtKB-KW"/>
</dbReference>
<name>A0A1A8XUM8_9RHOO</name>
<evidence type="ECO:0000313" key="10">
    <source>
        <dbReference type="Proteomes" id="UP000199600"/>
    </source>
</evidence>
<gene>
    <name evidence="9" type="ORF">PROAA_290049</name>
</gene>
<dbReference type="InterPro" id="IPR015797">
    <property type="entry name" value="NUDIX_hydrolase-like_dom_sf"/>
</dbReference>
<evidence type="ECO:0000259" key="8">
    <source>
        <dbReference type="PROSITE" id="PS51462"/>
    </source>
</evidence>
<proteinExistence type="inferred from homology"/>
<dbReference type="SUPFAM" id="SSF55811">
    <property type="entry name" value="Nudix"/>
    <property type="match status" value="1"/>
</dbReference>
<dbReference type="GO" id="GO:0019693">
    <property type="term" value="P:ribose phosphate metabolic process"/>
    <property type="evidence" value="ECO:0007669"/>
    <property type="project" value="TreeGrafter"/>
</dbReference>
<evidence type="ECO:0000256" key="3">
    <source>
        <dbReference type="ARBA" id="ARBA00007275"/>
    </source>
</evidence>
<evidence type="ECO:0000256" key="6">
    <source>
        <dbReference type="ARBA" id="ARBA00032162"/>
    </source>
</evidence>
<evidence type="ECO:0000256" key="1">
    <source>
        <dbReference type="ARBA" id="ARBA00000847"/>
    </source>
</evidence>
<dbReference type="PANTHER" id="PTHR11839">
    <property type="entry name" value="UDP/ADP-SUGAR PYROPHOSPHATASE"/>
    <property type="match status" value="1"/>
</dbReference>
<keyword evidence="10" id="KW-1185">Reference proteome</keyword>
<dbReference type="PROSITE" id="PS00893">
    <property type="entry name" value="NUDIX_BOX"/>
    <property type="match status" value="1"/>
</dbReference>
<keyword evidence="5 9" id="KW-0378">Hydrolase</keyword>
<dbReference type="PROSITE" id="PS51462">
    <property type="entry name" value="NUDIX"/>
    <property type="match status" value="1"/>
</dbReference>
<feature type="domain" description="Nudix hydrolase" evidence="8">
    <location>
        <begin position="61"/>
        <end position="198"/>
    </location>
</feature>
<evidence type="ECO:0000256" key="4">
    <source>
        <dbReference type="ARBA" id="ARBA00016377"/>
    </source>
</evidence>